<gene>
    <name evidence="2" type="ORF">F503_07036</name>
</gene>
<organism evidence="2 3">
    <name type="scientific">Ophiostoma piceae (strain UAMH 11346)</name>
    <name type="common">Sap stain fungus</name>
    <dbReference type="NCBI Taxonomy" id="1262450"/>
    <lineage>
        <taxon>Eukaryota</taxon>
        <taxon>Fungi</taxon>
        <taxon>Dikarya</taxon>
        <taxon>Ascomycota</taxon>
        <taxon>Pezizomycotina</taxon>
        <taxon>Sordariomycetes</taxon>
        <taxon>Sordariomycetidae</taxon>
        <taxon>Ophiostomatales</taxon>
        <taxon>Ophiostomataceae</taxon>
        <taxon>Ophiostoma</taxon>
    </lineage>
</organism>
<evidence type="ECO:0000313" key="2">
    <source>
        <dbReference type="EMBL" id="EPE09260.1"/>
    </source>
</evidence>
<feature type="region of interest" description="Disordered" evidence="1">
    <location>
        <begin position="76"/>
        <end position="124"/>
    </location>
</feature>
<keyword evidence="3" id="KW-1185">Reference proteome</keyword>
<sequence>MERVQLRGDAPKRDDRTSFRARPARRQDERQDELPAQGDGRAADAGRAAKLLGRQAATGPGSTVVFEGMRARVGGVSLFKKNKHNKNDKTAKPGAGKPTSGNDRRRADRAKSWKGKPARGGNKE</sequence>
<proteinExistence type="predicted"/>
<name>S3D794_OPHP1</name>
<dbReference type="Proteomes" id="UP000016923">
    <property type="component" value="Unassembled WGS sequence"/>
</dbReference>
<dbReference type="HOGENOM" id="CLU_2004572_0_0_1"/>
<feature type="compositionally biased region" description="Basic and acidic residues" evidence="1">
    <location>
        <begin position="1"/>
        <end position="18"/>
    </location>
</feature>
<feature type="region of interest" description="Disordered" evidence="1">
    <location>
        <begin position="1"/>
        <end position="46"/>
    </location>
</feature>
<dbReference type="VEuPathDB" id="FungiDB:F503_07036"/>
<dbReference type="EMBL" id="KE148147">
    <property type="protein sequence ID" value="EPE09260.1"/>
    <property type="molecule type" value="Genomic_DNA"/>
</dbReference>
<evidence type="ECO:0000256" key="1">
    <source>
        <dbReference type="SAM" id="MobiDB-lite"/>
    </source>
</evidence>
<reference evidence="2 3" key="1">
    <citation type="journal article" date="2013" name="BMC Genomics">
        <title>The genome and transcriptome of the pine saprophyte Ophiostoma piceae, and a comparison with the bark beetle-associated pine pathogen Grosmannia clavigera.</title>
        <authorList>
            <person name="Haridas S."/>
            <person name="Wang Y."/>
            <person name="Lim L."/>
            <person name="Massoumi Alamouti S."/>
            <person name="Jackman S."/>
            <person name="Docking R."/>
            <person name="Robertson G."/>
            <person name="Birol I."/>
            <person name="Bohlmann J."/>
            <person name="Breuil C."/>
        </authorList>
    </citation>
    <scope>NUCLEOTIDE SEQUENCE [LARGE SCALE GENOMIC DNA]</scope>
    <source>
        <strain evidence="2 3">UAMH 11346</strain>
    </source>
</reference>
<evidence type="ECO:0000313" key="3">
    <source>
        <dbReference type="Proteomes" id="UP000016923"/>
    </source>
</evidence>
<accession>S3D794</accession>
<feature type="compositionally biased region" description="Basic and acidic residues" evidence="1">
    <location>
        <begin position="102"/>
        <end position="111"/>
    </location>
</feature>
<protein>
    <submittedName>
        <fullName evidence="2">Uncharacterized protein</fullName>
    </submittedName>
</protein>
<dbReference type="AlphaFoldDB" id="S3D794"/>